<keyword evidence="11 17" id="KW-0239">DNA-directed DNA polymerase</keyword>
<dbReference type="GO" id="GO:0000278">
    <property type="term" value="P:mitotic cell cycle"/>
    <property type="evidence" value="ECO:0007669"/>
    <property type="project" value="TreeGrafter"/>
</dbReference>
<keyword evidence="14 17" id="KW-0238">DNA-binding</keyword>
<keyword evidence="7 17" id="KW-0235">DNA replication</keyword>
<evidence type="ECO:0000256" key="4">
    <source>
        <dbReference type="ARBA" id="ARBA00022485"/>
    </source>
</evidence>
<evidence type="ECO:0000256" key="7">
    <source>
        <dbReference type="ARBA" id="ARBA00022705"/>
    </source>
</evidence>
<dbReference type="GO" id="GO:0003677">
    <property type="term" value="F:DNA binding"/>
    <property type="evidence" value="ECO:0007669"/>
    <property type="project" value="UniProtKB-KW"/>
</dbReference>
<evidence type="ECO:0000259" key="19">
    <source>
        <dbReference type="SMART" id="SM01159"/>
    </source>
</evidence>
<dbReference type="Pfam" id="PF22912">
    <property type="entry name" value="zf-DPOE"/>
    <property type="match status" value="1"/>
</dbReference>
<comment type="caution">
    <text evidence="20">The sequence shown here is derived from an EMBL/GenBank/DDBJ whole genome shotgun (WGS) entry which is preliminary data.</text>
</comment>
<dbReference type="FunFam" id="3.30.420.10:FF:000010">
    <property type="entry name" value="DNA polymerase epsilon catalytic subunit"/>
    <property type="match status" value="1"/>
</dbReference>
<evidence type="ECO:0000256" key="3">
    <source>
        <dbReference type="ARBA" id="ARBA00005755"/>
    </source>
</evidence>
<evidence type="ECO:0000256" key="12">
    <source>
        <dbReference type="ARBA" id="ARBA00023004"/>
    </source>
</evidence>
<dbReference type="Gene3D" id="3.90.1600.10">
    <property type="entry name" value="Palm domain of DNA polymerase"/>
    <property type="match status" value="1"/>
</dbReference>
<evidence type="ECO:0000313" key="21">
    <source>
        <dbReference type="Proteomes" id="UP000289738"/>
    </source>
</evidence>
<feature type="region of interest" description="Disordered" evidence="18">
    <location>
        <begin position="1"/>
        <end position="20"/>
    </location>
</feature>
<dbReference type="GO" id="GO:0051539">
    <property type="term" value="F:4 iron, 4 sulfur cluster binding"/>
    <property type="evidence" value="ECO:0007669"/>
    <property type="project" value="UniProtKB-KW"/>
</dbReference>
<dbReference type="OrthoDB" id="10060449at2759"/>
<feature type="compositionally biased region" description="Basic and acidic residues" evidence="18">
    <location>
        <begin position="1228"/>
        <end position="1237"/>
    </location>
</feature>
<keyword evidence="13 17" id="KW-0411">Iron-sulfur</keyword>
<dbReference type="GO" id="GO:0008310">
    <property type="term" value="F:single-stranded DNA 3'-5' DNA exonuclease activity"/>
    <property type="evidence" value="ECO:0007669"/>
    <property type="project" value="TreeGrafter"/>
</dbReference>
<dbReference type="InterPro" id="IPR036397">
    <property type="entry name" value="RNaseH_sf"/>
</dbReference>
<dbReference type="InterPro" id="IPR055191">
    <property type="entry name" value="POL2_thumb"/>
</dbReference>
<comment type="cofactor">
    <cofactor evidence="1 17">
        <name>[4Fe-4S] cluster</name>
        <dbReference type="ChEBI" id="CHEBI:49883"/>
    </cofactor>
</comment>
<comment type="subcellular location">
    <subcellularLocation>
        <location evidence="2 17">Nucleus</location>
    </subcellularLocation>
</comment>
<dbReference type="InterPro" id="IPR012337">
    <property type="entry name" value="RNaseH-like_sf"/>
</dbReference>
<dbReference type="SMR" id="A0A445AAD4"/>
<gene>
    <name evidence="20" type="ORF">Ahy_B03g068633</name>
</gene>
<dbReference type="Pfam" id="PF03104">
    <property type="entry name" value="DNA_pol_B_exo1"/>
    <property type="match status" value="1"/>
</dbReference>
<feature type="domain" description="DNA polymerase epsilon catalytic subunit A C-terminal" evidence="19">
    <location>
        <begin position="1513"/>
        <end position="1897"/>
    </location>
</feature>
<sequence length="2207" mass="253354">MNGDARRRDRRDNPKRSKKQKLICSAEEELEARLGFDLFSEGEKRLGWLLNFASSSCEDEETHKVYSCVDLYFVTQDGSSFKTKYRFRPYFYAATKNKMEMDVEAYLRRRYETQIADIEIIEKEDLDLKNHLSGLRKPYLKLSFDTVQQLMTVKSDLMHVVERNQAKSDAAEAYESILTERREQKPQDFIDCIIDLREYDVPYHVRFAIDNDIRSGQWYDVCVSSTGVTLEKRTDLLQRAEVRVCAFDIETTKLPLKFPDADYDLIMMISYMVDGQGYLITNRECVGDDIEDLEYTPKPEFEGCFKVTNVQNEIELLRLWFSHMQEVKPGIYVTYNGDFFDWPFLEKRAEHHGFKMSEELGFQCDKNQGECRAKYACHLDCFAWVKRDSYLPQGSQGLKAVTKAKLGYDPLEVNPEDMVCFAKEKPQTMASYSVSDAVATYYLYTTYVHPFIFSLATIIPMSPDEVLRKGSGTLCEMLLMVQAYKANVISPNKHQSDPEKFYNNHLLESETYIGGHVECLESGVFRSDIPTSFTLESSAYEQLINNLDRDLQYAIRVEGKMDLESVSNYDEVKNAIMEKLSKLRDVPIREECPLIYHLDVAAMYPNIILTNRLQPPSIVSDEVCTACDFNRPGKTCLRKLEWVWRGETFMAKKSDYYHIKKQIESDFVDGANVRLSKSFLDLPKAEQQLRLKDRLKKYCQKAYKRVLNKPVTELREAGICMRENPFYVDTVRSFRDRRYEYKGLNKVWKGKLSEAKGSGNPMKIQEAQDMVVLYDSLQLAHKCILNSFYGYVMRKGARWYSMEMAGVVTYTGAKIIQNARLLVEKIGKPLELDTDGIWCALPGSFPENFTFKTKDSKRKLTISYPCVMLNVDVAINNTNDQYQTLTDPIRKTYTTRSECSIEFEVDGPYKAMILPASKEEGILIKKRYAVFNDDGTLAELKGFEIKRRGELKLIKVFQAELFDKFLHGSTLDECYSAVAAVANRWLDLLDNQGKDITDSELLDYISESSTMSKSLADYGEQKSCAVTTAKRLADFLGDTMVKDKGLRCQYIVASEPKGTPVSERAIPVAIFETKAEVMKYYVRRWCKASSDVGIRSIVDWSYYKQRLSSAIQKIVTIPAAMQKIANPVPRVAHPDWLHKKVREKEDKFRQRKLVDVFNSFKRDDRSKRNSDSNGVSLMADEETVIDLEDFGNKARNLPIGPRPIIRHYKANNEGNSIKLSGHGNSEQQHIDNSSKDESLSLFQQKEISSEIVDRNVDYQGWLEIKKRKWKSILEKRKKRRLENSKKADRMNDVPEQMNGTTGRTNVSSYFRTNEVALKQYHWQIIQLLQSSQIGQFFAWVVVDGIMLKIPVSVPRVFYLNSRSPVTEEFLGKSVKKTLPHGKQSYNLYEVSIDEVQFKEASKKLAALLADPDVEGIYETKVPLEFNAIVQLGCVCKVDKSAKQRSLQDSWNLSELHMKTTTECSYLEQLISFFYLYHSISEGRAIYVGYFPASKAITVVVVNPYQNKDLSLAYLERQFHDACQALSIQPPPRNSISFKVDYVSHVKDAETLMQRAINDRRNEYHGPMVAIIECPNVQLLKLGIRSLDDFPCLSIPCNARDSQYQILGWQQVAGKIGMQRCAASGQWLNERIALSRYAHVPLGNFELDWLIFTADTFFSRALRDSQQVLWISDGGLPDLGGINDEETCFLDEVHQPVLTYPGAYRKVTVELKIHHLAVDALLKSNQVNEMEGGALLGFDNEFNSGANPTIDQSGFDEAASCTHAFRILKQLIQRCLADAVTSQNTYADAMLQHLYRWLCSPQSKLHDPALHQLLHKVMQKVFAMLLAEFRKLGATIVFANFSKIIIDTGKYDLAAAKAYCDSLLRTIQSRDLFEWIELEPLQFWRSLLFMDQYNYGGIPAKSDESQVDIISSWNIAEYLPKKIQDHFIVIVSQFLYIPWSYAQKQAGIRESMLNGDSCTPSINIGAAEALESEMIEYIKEQISSYFTDNLLRIVRDIVLHMKGASKSEDDPSTSSGLPQIVGDQHRGDASLEFIKHVCAVLALDQSVQHDVLVMRKNLLKYVRVREFAPEAEFRDPCHSFTLSNVICSYCNDCRDLDLCRDSALLNQEWRCAVPQCGQPYDREVMENALLQIVRQRERLYHLQDLVCLRCNQVKAAHLSEQCACAGSFRCKEDVTEFRSKMQVFFNIAFRQKFQLLQECTSWILELRL</sequence>
<reference evidence="20 21" key="1">
    <citation type="submission" date="2019-01" db="EMBL/GenBank/DDBJ databases">
        <title>Sequencing of cultivated peanut Arachis hypogaea provides insights into genome evolution and oil improvement.</title>
        <authorList>
            <person name="Chen X."/>
        </authorList>
    </citation>
    <scope>NUCLEOTIDE SEQUENCE [LARGE SCALE GENOMIC DNA]</scope>
    <source>
        <strain evidence="21">cv. Fuhuasheng</strain>
        <tissue evidence="20">Leaves</tissue>
    </source>
</reference>
<evidence type="ECO:0000256" key="5">
    <source>
        <dbReference type="ARBA" id="ARBA00022679"/>
    </source>
</evidence>
<dbReference type="SUPFAM" id="SSF53098">
    <property type="entry name" value="Ribonuclease H-like"/>
    <property type="match status" value="1"/>
</dbReference>
<evidence type="ECO:0000256" key="10">
    <source>
        <dbReference type="ARBA" id="ARBA00022833"/>
    </source>
</evidence>
<dbReference type="InterPro" id="IPR029703">
    <property type="entry name" value="POL2"/>
</dbReference>
<dbReference type="Pfam" id="PF22634">
    <property type="entry name" value="POL2_thumb"/>
    <property type="match status" value="1"/>
</dbReference>
<keyword evidence="4 17" id="KW-0004">4Fe-4S</keyword>
<dbReference type="InterPro" id="IPR006172">
    <property type="entry name" value="DNA-dir_DNA_pol_B"/>
</dbReference>
<evidence type="ECO:0000256" key="6">
    <source>
        <dbReference type="ARBA" id="ARBA00022695"/>
    </source>
</evidence>
<dbReference type="InterPro" id="IPR006133">
    <property type="entry name" value="DNA-dir_DNA_pol_B_exonuc"/>
</dbReference>
<dbReference type="Pfam" id="PF08490">
    <property type="entry name" value="DUF1744"/>
    <property type="match status" value="1"/>
</dbReference>
<dbReference type="EC" id="2.7.7.7" evidence="17"/>
<feature type="region of interest" description="Disordered" evidence="18">
    <location>
        <begin position="1215"/>
        <end position="1237"/>
    </location>
</feature>
<dbReference type="Gene3D" id="3.30.420.10">
    <property type="entry name" value="Ribonuclease H-like superfamily/Ribonuclease H"/>
    <property type="match status" value="1"/>
</dbReference>
<dbReference type="EMBL" id="SDMP01000013">
    <property type="protein sequence ID" value="RYR23400.1"/>
    <property type="molecule type" value="Genomic_DNA"/>
</dbReference>
<evidence type="ECO:0000256" key="18">
    <source>
        <dbReference type="SAM" id="MobiDB-lite"/>
    </source>
</evidence>
<feature type="region of interest" description="Disordered" evidence="18">
    <location>
        <begin position="1280"/>
        <end position="1305"/>
    </location>
</feature>
<dbReference type="Proteomes" id="UP000289738">
    <property type="component" value="Chromosome B03"/>
</dbReference>
<dbReference type="GO" id="GO:0006297">
    <property type="term" value="P:nucleotide-excision repair, DNA gap filling"/>
    <property type="evidence" value="ECO:0007669"/>
    <property type="project" value="TreeGrafter"/>
</dbReference>
<evidence type="ECO:0000256" key="15">
    <source>
        <dbReference type="ARBA" id="ARBA00023242"/>
    </source>
</evidence>
<keyword evidence="9 17" id="KW-0863">Zinc-finger</keyword>
<dbReference type="Gramene" id="arahy.Tifrunner.gnm2.ann2.Ah13g027100.1">
    <property type="protein sequence ID" value="arahy.Tifrunner.gnm2.ann2.Ah13g027100.1-CDS"/>
    <property type="gene ID" value="arahy.Tifrunner.gnm2.ann2.Ah13g027100"/>
</dbReference>
<evidence type="ECO:0000313" key="20">
    <source>
        <dbReference type="EMBL" id="RYR23400.1"/>
    </source>
</evidence>
<name>A0A445AAD4_ARAHY</name>
<dbReference type="FunFam" id="3.30.342.10:FF:000012">
    <property type="entry name" value="DNA polymerase epsilon catalytic subunit"/>
    <property type="match status" value="1"/>
</dbReference>
<evidence type="ECO:0000256" key="16">
    <source>
        <dbReference type="ARBA" id="ARBA00049244"/>
    </source>
</evidence>
<dbReference type="FunFam" id="1.10.132.60:FF:000002">
    <property type="entry name" value="DNA polymerase epsilon catalytic subunit"/>
    <property type="match status" value="1"/>
</dbReference>
<dbReference type="GO" id="GO:0008270">
    <property type="term" value="F:zinc ion binding"/>
    <property type="evidence" value="ECO:0007669"/>
    <property type="project" value="UniProtKB-KW"/>
</dbReference>
<dbReference type="CDD" id="cd05779">
    <property type="entry name" value="DNA_polB_epsilon_exo"/>
    <property type="match status" value="1"/>
</dbReference>
<dbReference type="CDD" id="cd05535">
    <property type="entry name" value="POLBc_epsilon"/>
    <property type="match status" value="1"/>
</dbReference>
<keyword evidence="6 17" id="KW-0548">Nucleotidyltransferase</keyword>
<evidence type="ECO:0000256" key="13">
    <source>
        <dbReference type="ARBA" id="ARBA00023014"/>
    </source>
</evidence>
<keyword evidence="15 17" id="KW-0539">Nucleus</keyword>
<evidence type="ECO:0000256" key="1">
    <source>
        <dbReference type="ARBA" id="ARBA00001966"/>
    </source>
</evidence>
<dbReference type="InterPro" id="IPR043502">
    <property type="entry name" value="DNA/RNA_pol_sf"/>
</dbReference>
<evidence type="ECO:0000256" key="8">
    <source>
        <dbReference type="ARBA" id="ARBA00022723"/>
    </source>
</evidence>
<comment type="catalytic activity">
    <reaction evidence="16 17">
        <text>DNA(n) + a 2'-deoxyribonucleoside 5'-triphosphate = DNA(n+1) + diphosphate</text>
        <dbReference type="Rhea" id="RHEA:22508"/>
        <dbReference type="Rhea" id="RHEA-COMP:17339"/>
        <dbReference type="Rhea" id="RHEA-COMP:17340"/>
        <dbReference type="ChEBI" id="CHEBI:33019"/>
        <dbReference type="ChEBI" id="CHEBI:61560"/>
        <dbReference type="ChEBI" id="CHEBI:173112"/>
        <dbReference type="EC" id="2.7.7.7"/>
    </reaction>
</comment>
<dbReference type="InterPro" id="IPR054475">
    <property type="entry name" value="Znf-DPOE"/>
</dbReference>
<evidence type="ECO:0000256" key="2">
    <source>
        <dbReference type="ARBA" id="ARBA00004123"/>
    </source>
</evidence>
<dbReference type="GO" id="GO:0045004">
    <property type="term" value="P:DNA replication proofreading"/>
    <property type="evidence" value="ECO:0007669"/>
    <property type="project" value="TreeGrafter"/>
</dbReference>
<dbReference type="GO" id="GO:0008622">
    <property type="term" value="C:epsilon DNA polymerase complex"/>
    <property type="evidence" value="ECO:0007669"/>
    <property type="project" value="InterPro"/>
</dbReference>
<protein>
    <recommendedName>
        <fullName evidence="17">DNA polymerase epsilon catalytic subunit</fullName>
        <ecNumber evidence="17">2.7.7.7</ecNumber>
    </recommendedName>
</protein>
<dbReference type="InterPro" id="IPR042087">
    <property type="entry name" value="DNA_pol_B_thumb"/>
</dbReference>
<keyword evidence="21" id="KW-1185">Reference proteome</keyword>
<accession>A0A445AAD4</accession>
<dbReference type="GO" id="GO:0000166">
    <property type="term" value="F:nucleotide binding"/>
    <property type="evidence" value="ECO:0007669"/>
    <property type="project" value="InterPro"/>
</dbReference>
<keyword evidence="5 17" id="KW-0808">Transferase</keyword>
<dbReference type="Gene3D" id="1.10.132.60">
    <property type="entry name" value="DNA polymerase family B, C-terminal domain"/>
    <property type="match status" value="1"/>
</dbReference>
<feature type="compositionally biased region" description="Polar residues" evidence="18">
    <location>
        <begin position="1215"/>
        <end position="1227"/>
    </location>
</feature>
<evidence type="ECO:0000256" key="14">
    <source>
        <dbReference type="ARBA" id="ARBA00023125"/>
    </source>
</evidence>
<dbReference type="STRING" id="3818.A0A445AAD4"/>
<dbReference type="InterPro" id="IPR013697">
    <property type="entry name" value="DNA_pol_e_suA_C"/>
</dbReference>
<dbReference type="GO" id="GO:0003887">
    <property type="term" value="F:DNA-directed DNA polymerase activity"/>
    <property type="evidence" value="ECO:0007669"/>
    <property type="project" value="UniProtKB-KW"/>
</dbReference>
<dbReference type="PANTHER" id="PTHR10670">
    <property type="entry name" value="DNA POLYMERASE EPSILON CATALYTIC SUBUNIT A"/>
    <property type="match status" value="1"/>
</dbReference>
<dbReference type="SMART" id="SM00486">
    <property type="entry name" value="POLBc"/>
    <property type="match status" value="1"/>
</dbReference>
<organism evidence="20 21">
    <name type="scientific">Arachis hypogaea</name>
    <name type="common">Peanut</name>
    <dbReference type="NCBI Taxonomy" id="3818"/>
    <lineage>
        <taxon>Eukaryota</taxon>
        <taxon>Viridiplantae</taxon>
        <taxon>Streptophyta</taxon>
        <taxon>Embryophyta</taxon>
        <taxon>Tracheophyta</taxon>
        <taxon>Spermatophyta</taxon>
        <taxon>Magnoliopsida</taxon>
        <taxon>eudicotyledons</taxon>
        <taxon>Gunneridae</taxon>
        <taxon>Pentapetalae</taxon>
        <taxon>rosids</taxon>
        <taxon>fabids</taxon>
        <taxon>Fabales</taxon>
        <taxon>Fabaceae</taxon>
        <taxon>Papilionoideae</taxon>
        <taxon>50 kb inversion clade</taxon>
        <taxon>dalbergioids sensu lato</taxon>
        <taxon>Dalbergieae</taxon>
        <taxon>Pterocarpus clade</taxon>
        <taxon>Arachis</taxon>
    </lineage>
</organism>
<dbReference type="PANTHER" id="PTHR10670:SF0">
    <property type="entry name" value="DNA POLYMERASE EPSILON CATALYTIC SUBUNIT A"/>
    <property type="match status" value="1"/>
</dbReference>
<comment type="similarity">
    <text evidence="3 17">Belongs to the DNA polymerase type-B family.</text>
</comment>
<dbReference type="Pfam" id="PF23250">
    <property type="entry name" value="zf_DPOE_2"/>
    <property type="match status" value="1"/>
</dbReference>
<comment type="function">
    <text evidence="17">DNA polymerase II participates in chromosomal DNA replication.</text>
</comment>
<evidence type="ECO:0000256" key="11">
    <source>
        <dbReference type="ARBA" id="ARBA00022932"/>
    </source>
</evidence>
<evidence type="ECO:0000256" key="9">
    <source>
        <dbReference type="ARBA" id="ARBA00022771"/>
    </source>
</evidence>
<proteinExistence type="inferred from homology"/>
<evidence type="ECO:0000256" key="17">
    <source>
        <dbReference type="RuleBase" id="RU365029"/>
    </source>
</evidence>
<dbReference type="SUPFAM" id="SSF56672">
    <property type="entry name" value="DNA/RNA polymerases"/>
    <property type="match status" value="1"/>
</dbReference>
<dbReference type="InterPro" id="IPR023211">
    <property type="entry name" value="DNA_pol_palm_dom_sf"/>
</dbReference>
<dbReference type="GO" id="GO:0006272">
    <property type="term" value="P:leading strand elongation"/>
    <property type="evidence" value="ECO:0007669"/>
    <property type="project" value="TreeGrafter"/>
</dbReference>
<feature type="compositionally biased region" description="Basic and acidic residues" evidence="18">
    <location>
        <begin position="1281"/>
        <end position="1292"/>
    </location>
</feature>
<keyword evidence="10 17" id="KW-0862">Zinc</keyword>
<feature type="compositionally biased region" description="Basic and acidic residues" evidence="18">
    <location>
        <begin position="1"/>
        <end position="15"/>
    </location>
</feature>
<dbReference type="GO" id="GO:0006287">
    <property type="term" value="P:base-excision repair, gap-filling"/>
    <property type="evidence" value="ECO:0007669"/>
    <property type="project" value="TreeGrafter"/>
</dbReference>
<dbReference type="SMART" id="SM01159">
    <property type="entry name" value="DUF1744"/>
    <property type="match status" value="1"/>
</dbReference>
<keyword evidence="8 17" id="KW-0479">Metal-binding</keyword>
<dbReference type="FunFam" id="3.90.1600.10:FF:000006">
    <property type="entry name" value="DNA polymerase epsilon catalytic subunit"/>
    <property type="match status" value="1"/>
</dbReference>
<keyword evidence="12 17" id="KW-0408">Iron</keyword>
<dbReference type="Gene3D" id="3.30.342.10">
    <property type="entry name" value="DNA Polymerase, chain B, domain 1"/>
    <property type="match status" value="1"/>
</dbReference>